<dbReference type="Proteomes" id="UP000472264">
    <property type="component" value="Chromosome 7"/>
</dbReference>
<evidence type="ECO:0000313" key="1">
    <source>
        <dbReference type="Ensembl" id="ENSENLP00000003366.1"/>
    </source>
</evidence>
<evidence type="ECO:0000313" key="2">
    <source>
        <dbReference type="Proteomes" id="UP000472264"/>
    </source>
</evidence>
<reference evidence="1" key="3">
    <citation type="submission" date="2025-09" db="UniProtKB">
        <authorList>
            <consortium name="Ensembl"/>
        </authorList>
    </citation>
    <scope>IDENTIFICATION</scope>
</reference>
<name>A0A665TLM1_ECHNA</name>
<reference evidence="1" key="2">
    <citation type="submission" date="2025-08" db="UniProtKB">
        <authorList>
            <consortium name="Ensembl"/>
        </authorList>
    </citation>
    <scope>IDENTIFICATION</scope>
</reference>
<proteinExistence type="predicted"/>
<accession>A0A665TLM1</accession>
<keyword evidence="2" id="KW-1185">Reference proteome</keyword>
<dbReference type="Ensembl" id="ENSENLT00000003549.1">
    <property type="protein sequence ID" value="ENSENLP00000003366.1"/>
    <property type="gene ID" value="ENSENLG00000001608.1"/>
</dbReference>
<dbReference type="InParanoid" id="A0A665TLM1"/>
<dbReference type="OMA" id="CPWHREN"/>
<protein>
    <submittedName>
        <fullName evidence="1">Uncharacterized protein</fullName>
    </submittedName>
</protein>
<reference evidence="1" key="1">
    <citation type="submission" date="2021-04" db="EMBL/GenBank/DDBJ databases">
        <authorList>
            <consortium name="Wellcome Sanger Institute Data Sharing"/>
        </authorList>
    </citation>
    <scope>NUCLEOTIDE SEQUENCE [LARGE SCALE GENOMIC DNA]</scope>
</reference>
<sequence>QPRKKNPTKRCSYFTPMELWTPPSDWADVVLFSNLRSPEYIMALQGGKKHECNIAHDKETFSLTIMSRCISNRCPDRSAECQPAGFCPWRPMSPCLGTSSLHWWQPGENPSSLDRQRR</sequence>
<organism evidence="1 2">
    <name type="scientific">Echeneis naucrates</name>
    <name type="common">Live sharksucker</name>
    <dbReference type="NCBI Taxonomy" id="173247"/>
    <lineage>
        <taxon>Eukaryota</taxon>
        <taxon>Metazoa</taxon>
        <taxon>Chordata</taxon>
        <taxon>Craniata</taxon>
        <taxon>Vertebrata</taxon>
        <taxon>Euteleostomi</taxon>
        <taxon>Actinopterygii</taxon>
        <taxon>Neopterygii</taxon>
        <taxon>Teleostei</taxon>
        <taxon>Neoteleostei</taxon>
        <taxon>Acanthomorphata</taxon>
        <taxon>Carangaria</taxon>
        <taxon>Carangiformes</taxon>
        <taxon>Echeneidae</taxon>
        <taxon>Echeneis</taxon>
    </lineage>
</organism>
<dbReference type="AlphaFoldDB" id="A0A665TLM1"/>